<evidence type="ECO:0008006" key="3">
    <source>
        <dbReference type="Google" id="ProtNLM"/>
    </source>
</evidence>
<dbReference type="GeneID" id="47722578"/>
<proteinExistence type="predicted"/>
<dbReference type="EMBL" id="LT634361">
    <property type="protein sequence ID" value="SFZ81236.1"/>
    <property type="molecule type" value="Genomic_DNA"/>
</dbReference>
<dbReference type="AlphaFoldDB" id="A0A2H1E938"/>
<dbReference type="KEGG" id="tmar:MARIT_1009"/>
<dbReference type="RefSeq" id="WP_024740682.1">
    <property type="nucleotide sequence ID" value="NZ_BAUG01000011.1"/>
</dbReference>
<gene>
    <name evidence="1" type="ORF">MARIT_1009</name>
</gene>
<dbReference type="Proteomes" id="UP000231564">
    <property type="component" value="Chromosome MARIT"/>
</dbReference>
<reference evidence="1 2" key="1">
    <citation type="submission" date="2016-11" db="EMBL/GenBank/DDBJ databases">
        <authorList>
            <person name="Jaros S."/>
            <person name="Januszkiewicz K."/>
            <person name="Wedrychowicz H."/>
        </authorList>
    </citation>
    <scope>NUCLEOTIDE SEQUENCE [LARGE SCALE GENOMIC DNA]</scope>
    <source>
        <strain evidence="1">NCIMB 2154T</strain>
    </source>
</reference>
<keyword evidence="2" id="KW-1185">Reference proteome</keyword>
<protein>
    <recommendedName>
        <fullName evidence="3">DUF2946 domain-containing protein</fullName>
    </recommendedName>
</protein>
<evidence type="ECO:0000313" key="2">
    <source>
        <dbReference type="Proteomes" id="UP000231564"/>
    </source>
</evidence>
<accession>A0A2H1E938</accession>
<evidence type="ECO:0000313" key="1">
    <source>
        <dbReference type="EMBL" id="SFZ81236.1"/>
    </source>
</evidence>
<organism evidence="1 2">
    <name type="scientific">Tenacibaculum maritimum NCIMB 2154</name>
    <dbReference type="NCBI Taxonomy" id="1349785"/>
    <lineage>
        <taxon>Bacteria</taxon>
        <taxon>Pseudomonadati</taxon>
        <taxon>Bacteroidota</taxon>
        <taxon>Flavobacteriia</taxon>
        <taxon>Flavobacteriales</taxon>
        <taxon>Flavobacteriaceae</taxon>
        <taxon>Tenacibaculum</taxon>
    </lineage>
</organism>
<dbReference type="OrthoDB" id="1445232at2"/>
<sequence length="112" mass="12949">MKNILKIISLFLVVTLLTIPLMQWEHYVSEHIVEAHVYSTKKSNDKEVLIKEGSERNHLCSICDYTFSGSTITLLHQLDSFLNKITYIPLFYVSFLKNAKFKVTFLRGPPSL</sequence>
<name>A0A2H1E938_9FLAO</name>